<keyword evidence="4" id="KW-0539">Nucleus</keyword>
<organism evidence="9 10">
    <name type="scientific">Clydaea vesicula</name>
    <dbReference type="NCBI Taxonomy" id="447962"/>
    <lineage>
        <taxon>Eukaryota</taxon>
        <taxon>Fungi</taxon>
        <taxon>Fungi incertae sedis</taxon>
        <taxon>Chytridiomycota</taxon>
        <taxon>Chytridiomycota incertae sedis</taxon>
        <taxon>Chytridiomycetes</taxon>
        <taxon>Lobulomycetales</taxon>
        <taxon>Lobulomycetaceae</taxon>
        <taxon>Clydaea</taxon>
    </lineage>
</organism>
<proteinExistence type="predicted"/>
<comment type="subcellular location">
    <subcellularLocation>
        <location evidence="1">Nucleus</location>
    </subcellularLocation>
</comment>
<dbReference type="EMBL" id="JADGJW010000114">
    <property type="protein sequence ID" value="KAJ3223868.1"/>
    <property type="molecule type" value="Genomic_DNA"/>
</dbReference>
<dbReference type="GO" id="GO:0006261">
    <property type="term" value="P:DNA-templated DNA replication"/>
    <property type="evidence" value="ECO:0007669"/>
    <property type="project" value="TreeGrafter"/>
</dbReference>
<dbReference type="SUPFAM" id="SSF50978">
    <property type="entry name" value="WD40 repeat-like"/>
    <property type="match status" value="1"/>
</dbReference>
<dbReference type="InterPro" id="IPR015943">
    <property type="entry name" value="WD40/YVTN_repeat-like_dom_sf"/>
</dbReference>
<evidence type="ECO:0000256" key="4">
    <source>
        <dbReference type="ARBA" id="ARBA00023242"/>
    </source>
</evidence>
<dbReference type="Pfam" id="PF24817">
    <property type="entry name" value="WD40_WDHD1_1st"/>
    <property type="match status" value="1"/>
</dbReference>
<dbReference type="InterPro" id="IPR022100">
    <property type="entry name" value="WDHD1/CFT4_beta-prop_2nd"/>
</dbReference>
<dbReference type="SMART" id="SM00320">
    <property type="entry name" value="WD40"/>
    <property type="match status" value="3"/>
</dbReference>
<dbReference type="Pfam" id="PF20946">
    <property type="entry name" value="Ctf4_C"/>
    <property type="match status" value="1"/>
</dbReference>
<keyword evidence="2 5" id="KW-0853">WD repeat</keyword>
<dbReference type="InterPro" id="IPR036322">
    <property type="entry name" value="WD40_repeat_dom_sf"/>
</dbReference>
<sequence>MRIYVFEADLIDKDKEDFNLIGTLQYHLGASTSITTKGNLIASTSEDNEACTFKLNNNVLVNDKTLIRAKCPVNFLSFDTKGHYCALAMGDGAIKLVNLSDLIQVTNLKGHRKAVKCVCYDPKSDYIASTDAEGSLRIWDVVDLHDTKCVKIIDSFLNPTEKDSENLVRLSWNPSGTYLAVPISNREIAIIEHETWEIIAKIGPHTNADNQGHINFSLNFMNNTDAEEFVDQFTTVEERYLKIAPLHSDSNTNQNGLDVLFDDDDFSDKESDVKKNFISNNKANQQFSAFEDVDNVGQKDKLTEKYLSNTYSISEDEEEKLENSDYEKDISNSNKCRNGQTVNTYSKFSSDQLGKSGIIFACQSSSTHPSTIFFRPIENWSSQNEWMIQFGTDSKEEPTGVALTKTYIVVSTSMNYLRFFSFGGLQLGLLCLQGSAVSMVGCDDYLLVVYHREEQNMGFLLFDNSRKCILKDALPISSTSKLIWIGFSEEGIPMTYDSVGILRGLIRNSESISNSYWLPFLDTRESSKKKKEFYWPVGVIAENFMTVICRVVINFIIFLKIVFEIGYSRPSTTSCTNAYGTAYSSTISQHEYNRQFRGTVGLLLLSQDELLKKEAHGIDTEAKSKFFKIKKELDKIALTLEVSTCKAKKSQLAIDICSILHSETSIDGAIKLALHNNLPVVAEKMSVIKELVDNSKLLQQESLVEEGVLQSQPSVEVITASTQETSVYLNSNKEITQNANFQEPNFEKKKQDVEHDHDTLINGAGGKSEEEKNFIRRKLEEKNNALKTHKVNRIENGSTKYVNPFALNKFQSPATSKADPKESEEVLKKRKLLLNDEGENAKKMKKDKSLQSFFKKSTGLDKNIKSIAKVHAVEVSRQNLNNENTYNENLLNLKKNNPLEVEDDTEAKISTTHTNTDLTANKKSSSFSKLSTFKFKK</sequence>
<dbReference type="GO" id="GO:0003682">
    <property type="term" value="F:chromatin binding"/>
    <property type="evidence" value="ECO:0007669"/>
    <property type="project" value="TreeGrafter"/>
</dbReference>
<dbReference type="AlphaFoldDB" id="A0AAD5XZZ8"/>
<dbReference type="PANTHER" id="PTHR19932">
    <property type="entry name" value="WD REPEAT AND HMG-BOX DNA BINDING PROTEIN"/>
    <property type="match status" value="1"/>
</dbReference>
<dbReference type="Proteomes" id="UP001211065">
    <property type="component" value="Unassembled WGS sequence"/>
</dbReference>
<evidence type="ECO:0000259" key="8">
    <source>
        <dbReference type="Pfam" id="PF24817"/>
    </source>
</evidence>
<feature type="domain" description="WDHD1 first WD40" evidence="8">
    <location>
        <begin position="30"/>
        <end position="210"/>
    </location>
</feature>
<dbReference type="InterPro" id="IPR001680">
    <property type="entry name" value="WD40_rpt"/>
</dbReference>
<evidence type="ECO:0000313" key="9">
    <source>
        <dbReference type="EMBL" id="KAJ3223868.1"/>
    </source>
</evidence>
<evidence type="ECO:0000256" key="5">
    <source>
        <dbReference type="PROSITE-ProRule" id="PRU00221"/>
    </source>
</evidence>
<reference evidence="9" key="1">
    <citation type="submission" date="2020-05" db="EMBL/GenBank/DDBJ databases">
        <title>Phylogenomic resolution of chytrid fungi.</title>
        <authorList>
            <person name="Stajich J.E."/>
            <person name="Amses K."/>
            <person name="Simmons R."/>
            <person name="Seto K."/>
            <person name="Myers J."/>
            <person name="Bonds A."/>
            <person name="Quandt C.A."/>
            <person name="Barry K."/>
            <person name="Liu P."/>
            <person name="Grigoriev I."/>
            <person name="Longcore J.E."/>
            <person name="James T.Y."/>
        </authorList>
    </citation>
    <scope>NUCLEOTIDE SEQUENCE</scope>
    <source>
        <strain evidence="9">JEL0476</strain>
    </source>
</reference>
<evidence type="ECO:0000313" key="10">
    <source>
        <dbReference type="Proteomes" id="UP001211065"/>
    </source>
</evidence>
<dbReference type="PANTHER" id="PTHR19932:SF10">
    <property type="entry name" value="WD REPEAT AND HMG-BOX DNA-BINDING PROTEIN 1"/>
    <property type="match status" value="1"/>
</dbReference>
<dbReference type="Gene3D" id="2.130.10.10">
    <property type="entry name" value="YVTN repeat-like/Quinoprotein amine dehydrogenase"/>
    <property type="match status" value="1"/>
</dbReference>
<dbReference type="InterPro" id="IPR057646">
    <property type="entry name" value="WD40_WDHD1_1st"/>
</dbReference>
<evidence type="ECO:0000256" key="2">
    <source>
        <dbReference type="ARBA" id="ARBA00022574"/>
    </source>
</evidence>
<keyword evidence="10" id="KW-1185">Reference proteome</keyword>
<evidence type="ECO:0000259" key="7">
    <source>
        <dbReference type="Pfam" id="PF20946"/>
    </source>
</evidence>
<dbReference type="InterPro" id="IPR048591">
    <property type="entry name" value="WDHD1/CFT4_hel"/>
</dbReference>
<dbReference type="PROSITE" id="PS50294">
    <property type="entry name" value="WD_REPEATS_REGION"/>
    <property type="match status" value="1"/>
</dbReference>
<dbReference type="PROSITE" id="PS50082">
    <property type="entry name" value="WD_REPEATS_2"/>
    <property type="match status" value="1"/>
</dbReference>
<dbReference type="GO" id="GO:0000278">
    <property type="term" value="P:mitotic cell cycle"/>
    <property type="evidence" value="ECO:0007669"/>
    <property type="project" value="TreeGrafter"/>
</dbReference>
<evidence type="ECO:0000256" key="3">
    <source>
        <dbReference type="ARBA" id="ARBA00022737"/>
    </source>
</evidence>
<feature type="domain" description="WDHD1/CFT4 second beta-propeller" evidence="6">
    <location>
        <begin position="341"/>
        <end position="550"/>
    </location>
</feature>
<keyword evidence="3" id="KW-0677">Repeat</keyword>
<dbReference type="GO" id="GO:0043596">
    <property type="term" value="C:nuclear replication fork"/>
    <property type="evidence" value="ECO:0007669"/>
    <property type="project" value="TreeGrafter"/>
</dbReference>
<evidence type="ECO:0000259" key="6">
    <source>
        <dbReference type="Pfam" id="PF12341"/>
    </source>
</evidence>
<accession>A0AAD5XZZ8</accession>
<name>A0AAD5XZZ8_9FUNG</name>
<evidence type="ECO:0000256" key="1">
    <source>
        <dbReference type="ARBA" id="ARBA00004123"/>
    </source>
</evidence>
<protein>
    <recommendedName>
        <fullName evidence="11">Minichromosome loss protein Mcl1 middle region domain-containing protein</fullName>
    </recommendedName>
</protein>
<dbReference type="Pfam" id="PF12341">
    <property type="entry name" value="Mcl1_mid"/>
    <property type="match status" value="1"/>
</dbReference>
<dbReference type="GO" id="GO:0006281">
    <property type="term" value="P:DNA repair"/>
    <property type="evidence" value="ECO:0007669"/>
    <property type="project" value="TreeGrafter"/>
</dbReference>
<gene>
    <name evidence="9" type="ORF">HK099_000588</name>
</gene>
<feature type="repeat" description="WD" evidence="5">
    <location>
        <begin position="108"/>
        <end position="141"/>
    </location>
</feature>
<evidence type="ECO:0008006" key="11">
    <source>
        <dbReference type="Google" id="ProtNLM"/>
    </source>
</evidence>
<feature type="domain" description="WDHD1/CFT4 helical bundle" evidence="7">
    <location>
        <begin position="606"/>
        <end position="690"/>
    </location>
</feature>
<comment type="caution">
    <text evidence="9">The sequence shown here is derived from an EMBL/GenBank/DDBJ whole genome shotgun (WGS) entry which is preliminary data.</text>
</comment>